<dbReference type="SUPFAM" id="SSF56112">
    <property type="entry name" value="Protein kinase-like (PK-like)"/>
    <property type="match status" value="1"/>
</dbReference>
<dbReference type="InterPro" id="IPR051678">
    <property type="entry name" value="AGP_Transferase"/>
</dbReference>
<dbReference type="CDD" id="cd05120">
    <property type="entry name" value="APH_ChoK_like"/>
    <property type="match status" value="1"/>
</dbReference>
<feature type="domain" description="Aminoglycoside phosphotransferase" evidence="1">
    <location>
        <begin position="37"/>
        <end position="233"/>
    </location>
</feature>
<dbReference type="AlphaFoldDB" id="A0A5C3N4M1"/>
<dbReference type="PANTHER" id="PTHR21310">
    <property type="entry name" value="AMINOGLYCOSIDE PHOSPHOTRANSFERASE-RELATED-RELATED"/>
    <property type="match status" value="1"/>
</dbReference>
<organism evidence="2 3">
    <name type="scientific">Heliocybe sulcata</name>
    <dbReference type="NCBI Taxonomy" id="5364"/>
    <lineage>
        <taxon>Eukaryota</taxon>
        <taxon>Fungi</taxon>
        <taxon>Dikarya</taxon>
        <taxon>Basidiomycota</taxon>
        <taxon>Agaricomycotina</taxon>
        <taxon>Agaricomycetes</taxon>
        <taxon>Gloeophyllales</taxon>
        <taxon>Gloeophyllaceae</taxon>
        <taxon>Heliocybe</taxon>
    </lineage>
</organism>
<dbReference type="OrthoDB" id="5404599at2759"/>
<keyword evidence="2" id="KW-0418">Kinase</keyword>
<proteinExistence type="predicted"/>
<dbReference type="PANTHER" id="PTHR21310:SF15">
    <property type="entry name" value="AMINOGLYCOSIDE PHOSPHOTRANSFERASE DOMAIN-CONTAINING PROTEIN"/>
    <property type="match status" value="1"/>
</dbReference>
<protein>
    <submittedName>
        <fullName evidence="2">Kinase-like protein</fullName>
    </submittedName>
</protein>
<dbReference type="GO" id="GO:0016301">
    <property type="term" value="F:kinase activity"/>
    <property type="evidence" value="ECO:0007669"/>
    <property type="project" value="UniProtKB-KW"/>
</dbReference>
<keyword evidence="3" id="KW-1185">Reference proteome</keyword>
<dbReference type="STRING" id="5364.A0A5C3N4M1"/>
<evidence type="ECO:0000259" key="1">
    <source>
        <dbReference type="Pfam" id="PF01636"/>
    </source>
</evidence>
<keyword evidence="2" id="KW-0808">Transferase</keyword>
<dbReference type="Gene3D" id="3.90.1200.10">
    <property type="match status" value="1"/>
</dbReference>
<reference evidence="2 3" key="1">
    <citation type="journal article" date="2019" name="Nat. Ecol. Evol.">
        <title>Megaphylogeny resolves global patterns of mushroom evolution.</title>
        <authorList>
            <person name="Varga T."/>
            <person name="Krizsan K."/>
            <person name="Foldi C."/>
            <person name="Dima B."/>
            <person name="Sanchez-Garcia M."/>
            <person name="Sanchez-Ramirez S."/>
            <person name="Szollosi G.J."/>
            <person name="Szarkandi J.G."/>
            <person name="Papp V."/>
            <person name="Albert L."/>
            <person name="Andreopoulos W."/>
            <person name="Angelini C."/>
            <person name="Antonin V."/>
            <person name="Barry K.W."/>
            <person name="Bougher N.L."/>
            <person name="Buchanan P."/>
            <person name="Buyck B."/>
            <person name="Bense V."/>
            <person name="Catcheside P."/>
            <person name="Chovatia M."/>
            <person name="Cooper J."/>
            <person name="Damon W."/>
            <person name="Desjardin D."/>
            <person name="Finy P."/>
            <person name="Geml J."/>
            <person name="Haridas S."/>
            <person name="Hughes K."/>
            <person name="Justo A."/>
            <person name="Karasinski D."/>
            <person name="Kautmanova I."/>
            <person name="Kiss B."/>
            <person name="Kocsube S."/>
            <person name="Kotiranta H."/>
            <person name="LaButti K.M."/>
            <person name="Lechner B.E."/>
            <person name="Liimatainen K."/>
            <person name="Lipzen A."/>
            <person name="Lukacs Z."/>
            <person name="Mihaltcheva S."/>
            <person name="Morgado L.N."/>
            <person name="Niskanen T."/>
            <person name="Noordeloos M.E."/>
            <person name="Ohm R.A."/>
            <person name="Ortiz-Santana B."/>
            <person name="Ovrebo C."/>
            <person name="Racz N."/>
            <person name="Riley R."/>
            <person name="Savchenko A."/>
            <person name="Shiryaev A."/>
            <person name="Soop K."/>
            <person name="Spirin V."/>
            <person name="Szebenyi C."/>
            <person name="Tomsovsky M."/>
            <person name="Tulloss R.E."/>
            <person name="Uehling J."/>
            <person name="Grigoriev I.V."/>
            <person name="Vagvolgyi C."/>
            <person name="Papp T."/>
            <person name="Martin F.M."/>
            <person name="Miettinen O."/>
            <person name="Hibbett D.S."/>
            <person name="Nagy L.G."/>
        </authorList>
    </citation>
    <scope>NUCLEOTIDE SEQUENCE [LARGE SCALE GENOMIC DNA]</scope>
    <source>
        <strain evidence="2 3">OMC1185</strain>
    </source>
</reference>
<dbReference type="InterPro" id="IPR011009">
    <property type="entry name" value="Kinase-like_dom_sf"/>
</dbReference>
<dbReference type="InterPro" id="IPR002575">
    <property type="entry name" value="Aminoglycoside_PTrfase"/>
</dbReference>
<sequence length="271" mass="31717">MSSYFPGGSGLGWQRSLDRIKRKLETLVASVWRVTLSRWFFVKRARNADVECATMRFVAANTSIPVPRVRFQFRWDDRTYIVMDRVRGRPLADIWRELPEAAKEIVVVRLAEYMKQLRSIPPPPGTSICSVLGGPVYCWRLNQWEPLTGPFRDEEHMNLQLRTLQPVDSCAEVVKTAHAKTHPLVFTHNDFVTRNIMAQEDGTITGIIDWECAGWFPAHWEYCKTMNWGNWHPQNREWYPWVHRFLPAYELEAEADRALLQQFFAPEFHAP</sequence>
<dbReference type="Proteomes" id="UP000305948">
    <property type="component" value="Unassembled WGS sequence"/>
</dbReference>
<evidence type="ECO:0000313" key="2">
    <source>
        <dbReference type="EMBL" id="TFK52062.1"/>
    </source>
</evidence>
<dbReference type="EMBL" id="ML213510">
    <property type="protein sequence ID" value="TFK52062.1"/>
    <property type="molecule type" value="Genomic_DNA"/>
</dbReference>
<gene>
    <name evidence="2" type="ORF">OE88DRAFT_1644637</name>
</gene>
<dbReference type="Pfam" id="PF01636">
    <property type="entry name" value="APH"/>
    <property type="match status" value="1"/>
</dbReference>
<evidence type="ECO:0000313" key="3">
    <source>
        <dbReference type="Proteomes" id="UP000305948"/>
    </source>
</evidence>
<accession>A0A5C3N4M1</accession>
<name>A0A5C3N4M1_9AGAM</name>